<protein>
    <recommendedName>
        <fullName evidence="4">Ubiquitin-like domain-containing protein</fullName>
    </recommendedName>
</protein>
<proteinExistence type="predicted"/>
<evidence type="ECO:0000256" key="1">
    <source>
        <dbReference type="SAM" id="MobiDB-lite"/>
    </source>
</evidence>
<accession>A0AAD8RW61</accession>
<sequence length="167" mass="17970">MWEPRSPTVPGDGGKSFPPIRSYTTRHGFNVGKTITLEVESSDTIDNVKAKKSCGLRIDFTHGLPLSSPDGEHPGIPSGRGALGGRRLRRWCPSWGGTTRPGGARRTFVAISLDSFFGSPTGSPGRQNIPAMKGQDGWRVPYPRCPCGRFSPLGTRVNHALTPCTTP</sequence>
<dbReference type="EMBL" id="JAUUTY010000005">
    <property type="protein sequence ID" value="KAK1632848.1"/>
    <property type="molecule type" value="Genomic_DNA"/>
</dbReference>
<dbReference type="Gene3D" id="3.10.20.90">
    <property type="entry name" value="Phosphatidylinositol 3-kinase Catalytic Subunit, Chain A, domain 1"/>
    <property type="match status" value="1"/>
</dbReference>
<organism evidence="2 3">
    <name type="scientific">Lolium multiflorum</name>
    <name type="common">Italian ryegrass</name>
    <name type="synonym">Lolium perenne subsp. multiflorum</name>
    <dbReference type="NCBI Taxonomy" id="4521"/>
    <lineage>
        <taxon>Eukaryota</taxon>
        <taxon>Viridiplantae</taxon>
        <taxon>Streptophyta</taxon>
        <taxon>Embryophyta</taxon>
        <taxon>Tracheophyta</taxon>
        <taxon>Spermatophyta</taxon>
        <taxon>Magnoliopsida</taxon>
        <taxon>Liliopsida</taxon>
        <taxon>Poales</taxon>
        <taxon>Poaceae</taxon>
        <taxon>BOP clade</taxon>
        <taxon>Pooideae</taxon>
        <taxon>Poodae</taxon>
        <taxon>Poeae</taxon>
        <taxon>Poeae Chloroplast Group 2 (Poeae type)</taxon>
        <taxon>Loliodinae</taxon>
        <taxon>Loliinae</taxon>
        <taxon>Lolium</taxon>
    </lineage>
</organism>
<name>A0AAD8RW61_LOLMU</name>
<keyword evidence="3" id="KW-1185">Reference proteome</keyword>
<evidence type="ECO:0008006" key="4">
    <source>
        <dbReference type="Google" id="ProtNLM"/>
    </source>
</evidence>
<gene>
    <name evidence="2" type="ORF">QYE76_007163</name>
</gene>
<feature type="region of interest" description="Disordered" evidence="1">
    <location>
        <begin position="1"/>
        <end position="21"/>
    </location>
</feature>
<dbReference type="Proteomes" id="UP001231189">
    <property type="component" value="Unassembled WGS sequence"/>
</dbReference>
<evidence type="ECO:0000313" key="2">
    <source>
        <dbReference type="EMBL" id="KAK1632848.1"/>
    </source>
</evidence>
<evidence type="ECO:0000313" key="3">
    <source>
        <dbReference type="Proteomes" id="UP001231189"/>
    </source>
</evidence>
<comment type="caution">
    <text evidence="2">The sequence shown here is derived from an EMBL/GenBank/DDBJ whole genome shotgun (WGS) entry which is preliminary data.</text>
</comment>
<reference evidence="2" key="1">
    <citation type="submission" date="2023-07" db="EMBL/GenBank/DDBJ databases">
        <title>A chromosome-level genome assembly of Lolium multiflorum.</title>
        <authorList>
            <person name="Chen Y."/>
            <person name="Copetti D."/>
            <person name="Kolliker R."/>
            <person name="Studer B."/>
        </authorList>
    </citation>
    <scope>NUCLEOTIDE SEQUENCE</scope>
    <source>
        <strain evidence="2">02402/16</strain>
        <tissue evidence="2">Leaf</tissue>
    </source>
</reference>
<dbReference type="AlphaFoldDB" id="A0AAD8RW61"/>